<keyword evidence="3" id="KW-1185">Reference proteome</keyword>
<comment type="similarity">
    <text evidence="1">Belongs to the proline racemase family.</text>
</comment>
<dbReference type="RefSeq" id="WP_025164825.1">
    <property type="nucleotide sequence ID" value="NZ_AWSQ01000002.1"/>
</dbReference>
<protein>
    <recommendedName>
        <fullName evidence="4">Proline racemase</fullName>
    </recommendedName>
</protein>
<gene>
    <name evidence="2" type="ORF">TMS3_0108650</name>
</gene>
<sequence length="343" mass="36703">MRSSKIIHVVSCHAEGEVGDVIVGGVAPPPGDTVWAQSRWIAEDQTLRNFMLNEPRGGVFRHVNLLVPAKDPRAQMAWIIMEPADTPPMSGSNSLCVATVLLETGILPMSEPETRLVLEAPGGLIEAVAQCRDGKVERVEVRNLPSFADRLDAWIEVEGIGSLQVDTAYGGDSFVIADAHALGFALSADEAADLAACGLKITRAANQQLGFIHPLNPDWAHISFCQLAAPVSRENGIASAANAVVIRPGKVDRSPTGTGCSARMAVLHAKGQLQVGERFIGRSIIGSEFHCHIDSLCEVAGRPAIIPCLSGRAWITGTHQHLLDPSDPWPQGYRLSDTWPVEA</sequence>
<dbReference type="Gene3D" id="3.10.310.10">
    <property type="entry name" value="Diaminopimelate Epimerase, Chain A, domain 1"/>
    <property type="match status" value="2"/>
</dbReference>
<accession>A0A0A1YKF5</accession>
<evidence type="ECO:0000256" key="1">
    <source>
        <dbReference type="ARBA" id="ARBA00007529"/>
    </source>
</evidence>
<dbReference type="EMBL" id="AWSQ01000002">
    <property type="protein sequence ID" value="KFX69581.1"/>
    <property type="molecule type" value="Genomic_DNA"/>
</dbReference>
<dbReference type="InterPro" id="IPR008794">
    <property type="entry name" value="Pro_racemase_fam"/>
</dbReference>
<evidence type="ECO:0000313" key="3">
    <source>
        <dbReference type="Proteomes" id="UP000030063"/>
    </source>
</evidence>
<comment type="caution">
    <text evidence="2">The sequence shown here is derived from an EMBL/GenBank/DDBJ whole genome shotgun (WGS) entry which is preliminary data.</text>
</comment>
<dbReference type="AlphaFoldDB" id="A0A0A1YKF5"/>
<dbReference type="PIRSF" id="PIRSF029792">
    <property type="entry name" value="Pro_racemase"/>
    <property type="match status" value="1"/>
</dbReference>
<evidence type="ECO:0000313" key="2">
    <source>
        <dbReference type="EMBL" id="KFX69581.1"/>
    </source>
</evidence>
<evidence type="ECO:0008006" key="4">
    <source>
        <dbReference type="Google" id="ProtNLM"/>
    </source>
</evidence>
<dbReference type="eggNOG" id="COG3938">
    <property type="taxonomic scope" value="Bacteria"/>
</dbReference>
<reference evidence="2 3" key="1">
    <citation type="journal article" date="2014" name="Genome Announc.">
        <title>Draft Genome Sequence of Petroleum Oil-Degrading Marine Bacterium Pseudomonas taeanensis Strain MS-3, Isolated from a Crude Oil-Contaminated Seashore.</title>
        <authorList>
            <person name="Lee S.Y."/>
            <person name="Kim S.H."/>
            <person name="Lee D.G."/>
            <person name="Shin S."/>
            <person name="Yun S.H."/>
            <person name="Choi C.W."/>
            <person name="Chung Y.H."/>
            <person name="Choi J.S."/>
            <person name="Kahng H.Y."/>
            <person name="Kim S.I."/>
        </authorList>
    </citation>
    <scope>NUCLEOTIDE SEQUENCE [LARGE SCALE GENOMIC DNA]</scope>
    <source>
        <strain evidence="2 3">MS-3</strain>
    </source>
</reference>
<dbReference type="SUPFAM" id="SSF54506">
    <property type="entry name" value="Diaminopimelate epimerase-like"/>
    <property type="match status" value="1"/>
</dbReference>
<dbReference type="STRING" id="1395571.TMS3_0108650"/>
<dbReference type="FunFam" id="3.10.310.10:FF:000005">
    <property type="entry name" value="Proline racemase"/>
    <property type="match status" value="1"/>
</dbReference>
<organism evidence="2 3">
    <name type="scientific">Pseudomonas taeanensis MS-3</name>
    <dbReference type="NCBI Taxonomy" id="1395571"/>
    <lineage>
        <taxon>Bacteria</taxon>
        <taxon>Pseudomonadati</taxon>
        <taxon>Pseudomonadota</taxon>
        <taxon>Gammaproteobacteria</taxon>
        <taxon>Pseudomonadales</taxon>
        <taxon>Pseudomonadaceae</taxon>
        <taxon>Pseudomonas</taxon>
    </lineage>
</organism>
<dbReference type="Pfam" id="PF05544">
    <property type="entry name" value="Pro_racemase"/>
    <property type="match status" value="1"/>
</dbReference>
<dbReference type="NCBIfam" id="NF047722">
    <property type="entry name" value="T3LHypDht"/>
    <property type="match status" value="1"/>
</dbReference>
<dbReference type="OrthoDB" id="181267at2"/>
<dbReference type="SFLD" id="SFLDS00028">
    <property type="entry name" value="Proline_Racemase"/>
    <property type="match status" value="1"/>
</dbReference>
<dbReference type="PANTHER" id="PTHR33442:SF5">
    <property type="entry name" value="BIFUNCTIONAL TRANS-3-HYDROXY-L-PROLINE DEHYDRATASE_2-EPIMERASE"/>
    <property type="match status" value="1"/>
</dbReference>
<name>A0A0A1YKF5_9PSED</name>
<dbReference type="Proteomes" id="UP000030063">
    <property type="component" value="Unassembled WGS sequence"/>
</dbReference>
<dbReference type="PANTHER" id="PTHR33442">
    <property type="entry name" value="TRANS-3-HYDROXY-L-PROLINE DEHYDRATASE"/>
    <property type="match status" value="1"/>
</dbReference>
<dbReference type="GO" id="GO:0047580">
    <property type="term" value="F:4-hydroxyproline epimerase activity"/>
    <property type="evidence" value="ECO:0007669"/>
    <property type="project" value="TreeGrafter"/>
</dbReference>
<proteinExistence type="inferred from homology"/>